<evidence type="ECO:0008006" key="3">
    <source>
        <dbReference type="Google" id="ProtNLM"/>
    </source>
</evidence>
<evidence type="ECO:0000313" key="2">
    <source>
        <dbReference type="Proteomes" id="UP000753961"/>
    </source>
</evidence>
<dbReference type="Gene3D" id="3.40.50.300">
    <property type="entry name" value="P-loop containing nucleotide triphosphate hydrolases"/>
    <property type="match status" value="1"/>
</dbReference>
<name>A0A953HKP2_9BACT</name>
<dbReference type="Proteomes" id="UP000753961">
    <property type="component" value="Unassembled WGS sequence"/>
</dbReference>
<accession>A0A953HKP2</accession>
<proteinExistence type="predicted"/>
<sequence length="362" mass="42555">MKTRSRIREMIDNGRMPHAVLYSGQEGGHVLLEAHYMLGYLMCDNRQESGPCMDCRQCRRVVKWMHPDVNLVVPTFDSKQKSEDVIKPWREFTTDRDFFTYDDWSAFMDAGKNPNINREQTRAVMNSYHLKPYEGANKVFFIWGIEFLGKESNRFLKILEEPTDQTYFILVTHDKQALLPTIISRVQQFDIGRPDDFMMEAYAMEKQWGSKEEIRQAIFLADGHIVEMKGILSEQGQQYSSSLLSMLKAAYSKNGLVMMQWAEKAAQMPHREYQYFIHYQLHFIRESLAGALQNSYQKRLLPKEQKAADWLLNNVRQSDLIKLVQYLDTYSRALVQNANVKILSSKMILDYKRLFDRTTYRT</sequence>
<dbReference type="EMBL" id="JAHVHU010000002">
    <property type="protein sequence ID" value="MBY5956824.1"/>
    <property type="molecule type" value="Genomic_DNA"/>
</dbReference>
<dbReference type="SUPFAM" id="SSF52540">
    <property type="entry name" value="P-loop containing nucleoside triphosphate hydrolases"/>
    <property type="match status" value="1"/>
</dbReference>
<comment type="caution">
    <text evidence="1">The sequence shown here is derived from an EMBL/GenBank/DDBJ whole genome shotgun (WGS) entry which is preliminary data.</text>
</comment>
<keyword evidence="2" id="KW-1185">Reference proteome</keyword>
<dbReference type="InterPro" id="IPR027417">
    <property type="entry name" value="P-loop_NTPase"/>
</dbReference>
<reference evidence="1" key="1">
    <citation type="submission" date="2021-06" db="EMBL/GenBank/DDBJ databases">
        <title>44 bacteria genomes isolated from Dapeng, Shenzhen.</title>
        <authorList>
            <person name="Zheng W."/>
            <person name="Yu S."/>
            <person name="Huang Y."/>
        </authorList>
    </citation>
    <scope>NUCLEOTIDE SEQUENCE</scope>
    <source>
        <strain evidence="1">DP5N28-2</strain>
    </source>
</reference>
<protein>
    <recommendedName>
        <fullName evidence="3">DNA polymerase-3 subunit delta</fullName>
    </recommendedName>
</protein>
<gene>
    <name evidence="1" type="ORF">KUV50_01665</name>
</gene>
<dbReference type="AlphaFoldDB" id="A0A953HKP2"/>
<organism evidence="1 2">
    <name type="scientific">Membranihabitans marinus</name>
    <dbReference type="NCBI Taxonomy" id="1227546"/>
    <lineage>
        <taxon>Bacteria</taxon>
        <taxon>Pseudomonadati</taxon>
        <taxon>Bacteroidota</taxon>
        <taxon>Saprospiria</taxon>
        <taxon>Saprospirales</taxon>
        <taxon>Saprospiraceae</taxon>
        <taxon>Membranihabitans</taxon>
    </lineage>
</organism>
<evidence type="ECO:0000313" key="1">
    <source>
        <dbReference type="EMBL" id="MBY5956824.1"/>
    </source>
</evidence>
<dbReference type="RefSeq" id="WP_222578344.1">
    <property type="nucleotide sequence ID" value="NZ_JAHVHU010000002.1"/>
</dbReference>
<dbReference type="Pfam" id="PF13177">
    <property type="entry name" value="DNA_pol3_delta2"/>
    <property type="match status" value="1"/>
</dbReference>